<evidence type="ECO:0000256" key="2">
    <source>
        <dbReference type="SAM" id="SignalP"/>
    </source>
</evidence>
<comment type="caution">
    <text evidence="4">The sequence shown here is derived from an EMBL/GenBank/DDBJ whole genome shotgun (WGS) entry which is preliminary data.</text>
</comment>
<sequence length="789" mass="86077">MKRLTYSLTLLITLFSLVASAQTSVPVVPEQLTFADISVRLDPDARRLVQQDVNALLANRQYWVAKLDRVVLYFPMIEAILIDEDVPTDFKYLAVQESSLTPDAVSSSAAVGYWQFKQETALGHGLRVDNEIDERKSISASTHGAAKYLKKSNSQFNNWVASLYSYYLGAGGIAKLIPPDWSYAREVALDGRTDRYILRFFAHKVAIESALKFHQTNNQFALIEYANGGGKSVKNIAEELGVDEFELRKYNRWILGEAVPTDKAYVMAVPVANNQINDVRQRISTSTPKKAPDFAQNDVGFPVLRRVTTGLSSKNEPVLYEINGLPGIQAQAGDNSASLARKAKISLSSFLRYNDMNERDPVITGDIYYLAKKMKKALVPFHTVRQDETARSISQRYGIRLKKLMRYNRLDRLQKLTVGRVMWLRERRPANKPVEIINSPTPPVYDQTPTPPSTRAETTVADRGSNGQNRTVTGMDNVPRNASERKKYQPKLVDGGVTPNDGTSEPATAPAPEPTRTTTSPSIDIPAPSTPSTTNRPASSEGSQRVVIVRTPDASEAPRTVPVATTPERSSDVTPTKAAKPADTYASSRPVKKSPSVQSDPGYEGPREQQADGSLTIPSTPPTTSAKPAVVKSENRPAATSEKPLPEPVKPSAEAVSKGAALKSTSGSSAKNSGSTHTVEPGQTYYSISKMYGLSVDQLLALNNLTTSNVLESGQQLIVKPATGASSAPTRTGSASTSNQGTATYHTVAKGETMFRISKQYGVTVEQIQEWNNLSDVGVKEGQKIKILK</sequence>
<proteinExistence type="predicted"/>
<organism evidence="4 5">
    <name type="scientific">Spirosoma terrae</name>
    <dbReference type="NCBI Taxonomy" id="1968276"/>
    <lineage>
        <taxon>Bacteria</taxon>
        <taxon>Pseudomonadati</taxon>
        <taxon>Bacteroidota</taxon>
        <taxon>Cytophagia</taxon>
        <taxon>Cytophagales</taxon>
        <taxon>Cytophagaceae</taxon>
        <taxon>Spirosoma</taxon>
    </lineage>
</organism>
<accession>A0A6L9L620</accession>
<feature type="compositionally biased region" description="Polar residues" evidence="1">
    <location>
        <begin position="530"/>
        <end position="543"/>
    </location>
</feature>
<reference evidence="4 5" key="1">
    <citation type="submission" date="2020-02" db="EMBL/GenBank/DDBJ databases">
        <title>Draft genome sequence of two Spirosoma agri KCTC 52727 and Spirosoma terrae KCTC 52035.</title>
        <authorList>
            <person name="Rojas J."/>
            <person name="Ambika Manirajan B."/>
            <person name="Suarez C."/>
            <person name="Ratering S."/>
            <person name="Schnell S."/>
        </authorList>
    </citation>
    <scope>NUCLEOTIDE SEQUENCE [LARGE SCALE GENOMIC DNA]</scope>
    <source>
        <strain evidence="4 5">KCTC 52035</strain>
    </source>
</reference>
<feature type="domain" description="LysM" evidence="3">
    <location>
        <begin position="744"/>
        <end position="787"/>
    </location>
</feature>
<feature type="compositionally biased region" description="Polar residues" evidence="1">
    <location>
        <begin position="724"/>
        <end position="742"/>
    </location>
</feature>
<feature type="compositionally biased region" description="Low complexity" evidence="1">
    <location>
        <begin position="614"/>
        <end position="625"/>
    </location>
</feature>
<dbReference type="PANTHER" id="PTHR33734:SF22">
    <property type="entry name" value="MEMBRANE-BOUND LYTIC MUREIN TRANSGLYCOSYLASE D"/>
    <property type="match status" value="1"/>
</dbReference>
<evidence type="ECO:0000313" key="4">
    <source>
        <dbReference type="EMBL" id="NDU94907.1"/>
    </source>
</evidence>
<feature type="domain" description="LysM" evidence="3">
    <location>
        <begin position="380"/>
        <end position="424"/>
    </location>
</feature>
<keyword evidence="2" id="KW-0732">Signal</keyword>
<dbReference type="InterPro" id="IPR023346">
    <property type="entry name" value="Lysozyme-like_dom_sf"/>
</dbReference>
<dbReference type="Gene3D" id="1.10.530.10">
    <property type="match status" value="1"/>
</dbReference>
<dbReference type="SUPFAM" id="SSF53955">
    <property type="entry name" value="Lysozyme-like"/>
    <property type="match status" value="1"/>
</dbReference>
<evidence type="ECO:0000256" key="1">
    <source>
        <dbReference type="SAM" id="MobiDB-lite"/>
    </source>
</evidence>
<dbReference type="CDD" id="cd16894">
    <property type="entry name" value="MltD-like"/>
    <property type="match status" value="1"/>
</dbReference>
<feature type="domain" description="LysM" evidence="3">
    <location>
        <begin position="675"/>
        <end position="719"/>
    </location>
</feature>
<keyword evidence="5" id="KW-1185">Reference proteome</keyword>
<feature type="compositionally biased region" description="Low complexity" evidence="1">
    <location>
        <begin position="663"/>
        <end position="676"/>
    </location>
</feature>
<feature type="region of interest" description="Disordered" evidence="1">
    <location>
        <begin position="434"/>
        <end position="681"/>
    </location>
</feature>
<feature type="signal peptide" evidence="2">
    <location>
        <begin position="1"/>
        <end position="21"/>
    </location>
</feature>
<dbReference type="CDD" id="cd00118">
    <property type="entry name" value="LysM"/>
    <property type="match status" value="3"/>
</dbReference>
<dbReference type="SUPFAM" id="SSF54106">
    <property type="entry name" value="LysM domain"/>
    <property type="match status" value="3"/>
</dbReference>
<dbReference type="InterPro" id="IPR018392">
    <property type="entry name" value="LysM"/>
</dbReference>
<dbReference type="Proteomes" id="UP000474175">
    <property type="component" value="Unassembled WGS sequence"/>
</dbReference>
<dbReference type="InterPro" id="IPR036779">
    <property type="entry name" value="LysM_dom_sf"/>
</dbReference>
<dbReference type="Pfam" id="PF01476">
    <property type="entry name" value="LysM"/>
    <property type="match status" value="3"/>
</dbReference>
<dbReference type="PANTHER" id="PTHR33734">
    <property type="entry name" value="LYSM DOMAIN-CONTAINING GPI-ANCHORED PROTEIN 2"/>
    <property type="match status" value="1"/>
</dbReference>
<dbReference type="InterPro" id="IPR008258">
    <property type="entry name" value="Transglycosylase_SLT_dom_1"/>
</dbReference>
<feature type="compositionally biased region" description="Polar residues" evidence="1">
    <location>
        <begin position="465"/>
        <end position="474"/>
    </location>
</feature>
<dbReference type="RefSeq" id="WP_163945809.1">
    <property type="nucleotide sequence ID" value="NZ_JAAFZH010000003.1"/>
</dbReference>
<name>A0A6L9L620_9BACT</name>
<dbReference type="PROSITE" id="PS51782">
    <property type="entry name" value="LYSM"/>
    <property type="match status" value="3"/>
</dbReference>
<dbReference type="EMBL" id="JAAFZH010000003">
    <property type="protein sequence ID" value="NDU94907.1"/>
    <property type="molecule type" value="Genomic_DNA"/>
</dbReference>
<dbReference type="GO" id="GO:0008932">
    <property type="term" value="F:lytic endotransglycosylase activity"/>
    <property type="evidence" value="ECO:0007669"/>
    <property type="project" value="TreeGrafter"/>
</dbReference>
<feature type="compositionally biased region" description="Low complexity" evidence="1">
    <location>
        <begin position="503"/>
        <end position="522"/>
    </location>
</feature>
<evidence type="ECO:0000259" key="3">
    <source>
        <dbReference type="PROSITE" id="PS51782"/>
    </source>
</evidence>
<dbReference type="Pfam" id="PF01464">
    <property type="entry name" value="SLT"/>
    <property type="match status" value="1"/>
</dbReference>
<dbReference type="SMART" id="SM00257">
    <property type="entry name" value="LysM"/>
    <property type="match status" value="4"/>
</dbReference>
<gene>
    <name evidence="4" type="ORF">GK108_08475</name>
</gene>
<dbReference type="AlphaFoldDB" id="A0A6L9L620"/>
<feature type="region of interest" description="Disordered" evidence="1">
    <location>
        <begin position="722"/>
        <end position="742"/>
    </location>
</feature>
<protein>
    <submittedName>
        <fullName evidence="4">LysM peptidoglycan-binding domain-containing protein</fullName>
    </submittedName>
</protein>
<dbReference type="Gene3D" id="3.10.350.10">
    <property type="entry name" value="LysM domain"/>
    <property type="match status" value="3"/>
</dbReference>
<feature type="chain" id="PRO_5026673147" evidence="2">
    <location>
        <begin position="22"/>
        <end position="789"/>
    </location>
</feature>
<evidence type="ECO:0000313" key="5">
    <source>
        <dbReference type="Proteomes" id="UP000474175"/>
    </source>
</evidence>